<dbReference type="SUPFAM" id="SSF51735">
    <property type="entry name" value="NAD(P)-binding Rossmann-fold domains"/>
    <property type="match status" value="2"/>
</dbReference>
<evidence type="ECO:0000256" key="1">
    <source>
        <dbReference type="ARBA" id="ARBA00022450"/>
    </source>
</evidence>
<protein>
    <submittedName>
        <fullName evidence="13">Acyl transferase/acyl hydrolase/lysophospholipase</fullName>
    </submittedName>
</protein>
<evidence type="ECO:0000259" key="12">
    <source>
        <dbReference type="PROSITE" id="PS52019"/>
    </source>
</evidence>
<keyword evidence="14" id="KW-1185">Reference proteome</keyword>
<dbReference type="InterPro" id="IPR009081">
    <property type="entry name" value="PP-bd_ACP"/>
</dbReference>
<dbReference type="Pfam" id="PF02801">
    <property type="entry name" value="Ketoacyl-synt_C"/>
    <property type="match status" value="1"/>
</dbReference>
<keyword evidence="1" id="KW-0596">Phosphopantetheine</keyword>
<dbReference type="SMART" id="SM00829">
    <property type="entry name" value="PKS_ER"/>
    <property type="match status" value="1"/>
</dbReference>
<dbReference type="Pfam" id="PF00109">
    <property type="entry name" value="ketoacyl-synt"/>
    <property type="match status" value="1"/>
</dbReference>
<dbReference type="InterPro" id="IPR050091">
    <property type="entry name" value="PKS_NRPS_Biosynth_Enz"/>
</dbReference>
<dbReference type="InterPro" id="IPR029063">
    <property type="entry name" value="SAM-dependent_MTases_sf"/>
</dbReference>
<gene>
    <name evidence="13" type="ORF">N7494_006505</name>
</gene>
<dbReference type="Gene3D" id="3.90.180.10">
    <property type="entry name" value="Medium-chain alcohol dehydrogenases, catalytic domain"/>
    <property type="match status" value="1"/>
</dbReference>
<dbReference type="InterPro" id="IPR013154">
    <property type="entry name" value="ADH-like_N"/>
</dbReference>
<evidence type="ECO:0000256" key="3">
    <source>
        <dbReference type="ARBA" id="ARBA00022679"/>
    </source>
</evidence>
<dbReference type="GO" id="GO:0004312">
    <property type="term" value="F:fatty acid synthase activity"/>
    <property type="evidence" value="ECO:0007669"/>
    <property type="project" value="TreeGrafter"/>
</dbReference>
<dbReference type="InterPro" id="IPR013217">
    <property type="entry name" value="Methyltransf_12"/>
</dbReference>
<dbReference type="CDD" id="cd05195">
    <property type="entry name" value="enoyl_red"/>
    <property type="match status" value="1"/>
</dbReference>
<dbReference type="InterPro" id="IPR042104">
    <property type="entry name" value="PKS_dehydratase_sf"/>
</dbReference>
<evidence type="ECO:0000256" key="2">
    <source>
        <dbReference type="ARBA" id="ARBA00022553"/>
    </source>
</evidence>
<dbReference type="Pfam" id="PF08240">
    <property type="entry name" value="ADH_N"/>
    <property type="match status" value="1"/>
</dbReference>
<organism evidence="13 14">
    <name type="scientific">Penicillium frequentans</name>
    <dbReference type="NCBI Taxonomy" id="3151616"/>
    <lineage>
        <taxon>Eukaryota</taxon>
        <taxon>Fungi</taxon>
        <taxon>Dikarya</taxon>
        <taxon>Ascomycota</taxon>
        <taxon>Pezizomycotina</taxon>
        <taxon>Eurotiomycetes</taxon>
        <taxon>Eurotiomycetidae</taxon>
        <taxon>Eurotiales</taxon>
        <taxon>Aspergillaceae</taxon>
        <taxon>Penicillium</taxon>
    </lineage>
</organism>
<dbReference type="SUPFAM" id="SSF53335">
    <property type="entry name" value="S-adenosyl-L-methionine-dependent methyltransferases"/>
    <property type="match status" value="1"/>
</dbReference>
<dbReference type="SMART" id="SM00823">
    <property type="entry name" value="PKS_PP"/>
    <property type="match status" value="1"/>
</dbReference>
<dbReference type="Gene3D" id="3.40.50.720">
    <property type="entry name" value="NAD(P)-binding Rossmann-like Domain"/>
    <property type="match status" value="1"/>
</dbReference>
<dbReference type="Pfam" id="PF08242">
    <property type="entry name" value="Methyltransf_12"/>
    <property type="match status" value="1"/>
</dbReference>
<dbReference type="Gene3D" id="3.10.129.110">
    <property type="entry name" value="Polyketide synthase dehydratase"/>
    <property type="match status" value="1"/>
</dbReference>
<dbReference type="InterPro" id="IPR036736">
    <property type="entry name" value="ACP-like_sf"/>
</dbReference>
<proteinExistence type="predicted"/>
<feature type="region of interest" description="N-terminal hotdog fold" evidence="8">
    <location>
        <begin position="953"/>
        <end position="1080"/>
    </location>
</feature>
<feature type="domain" description="Ketosynthase family 3 (KS3)" evidence="11">
    <location>
        <begin position="65"/>
        <end position="484"/>
    </location>
</feature>
<evidence type="ECO:0000256" key="6">
    <source>
        <dbReference type="ARBA" id="ARBA00023268"/>
    </source>
</evidence>
<sequence length="2492" mass="273542">MTLKAATQDSIEFTSATMENSDAEIRTVDECDSNMTEKSQANTPAEISDEGVSVNGNCVPKVAPPDPIAICGMSVRLPGGLNSPQQLWEFLIAKGDARSPVPESRYNASAYYSKTAKPGSVKTEYGYFLDDDLSSIDTSFFSMNKVEVERADPHQRQMLEVARECMEDGGETNWKGRPIGCYMGSFGEDWNGLFAKESQQHGLYRVTGYGDFVLANRVSHEMDLIGPSMVIRTACSASMVALHEACLAISRGDCEGAIVGGANLILSPEMTIAMTEQGVLSPDGSCKSFSADANGYGRAEAVSAVFIKPLADAIRDGNPVRAVIRATASNNDGKGSGAGIYSPNDIAHEAMIRRAYEVAGITDYSQTGFFECHGTGTAVGDPIETKAIGRVFGPGGIQIGSVKPNLGHSEGASGLTSLIKSVLALEKSIIPPNIKFNKPNPNIPWDSGLSVPTEPMPWPESRSERISVNSFGITGTNAHVILDSARSFGITSPAPKRPLTSPQLLVYSANSADSLKKMTETYKYFALNNPGRVRDLAFTLANRREHLPHRAFAVASLLATVTTSALSASKAEGVPSIVMVFTGQGAQWPQMGQCMLQSSAYPVFKKSIQSLDEHLRTLKHSPEWCIEEELQRLPDASRLSSAEFSQPLCTAIQIALVDTFASVGVEPAAVVGHSSGEVAAAYAAGAITANEAIEIAFYRGQVTKQAKSGAMAAIGMRSEDVQEYLQPGVGVVIACENSPRSVTISGDSEAVQMVVTRIKEAHPDILARLLKVDKAYHSHHMMDIGNEYYSLIENRVSAQDPTKLFFSTVENKILTQGSSLGPKYWQQNLESPVLFYSAVSSIINHHDVAKKMLFLEVGPHSALSGPLREIQTQVADTASPYVSAFVRNQNDLEAFLAAIGALYVLNCPLKLNKVISDGTTLPDLPRYPWDHSKRFWYESRLSKEWRHREHKHHDLLGARVVESLDVLFRNVFHLDNAPWIRDHKVGMDIVFPFAGYVGMIGEAVRQITGVNEAFKLRKVIVSTALVMNEAQPVEIMTTMRRVPLTDTLDSEWWEFTIASHNGTGWTKHCSGEASSHTEEAKGAEKYIHFKRKVDARHCYKSMAKAGLNFGPEFQRIDIVQADTTTQNAVSDVAAKDTDDEGYYYMHPTVIDASLQLLYVAVSKGYDPAIKTMVPTNIAEMCIYRCHDNVQIRASASYTPNGSIIGSGQCVTAHGKVVLRSSGIRLSVLDGQQDSSEVGDTTCRAEWGPHIGFLDAKNLIKPLIDRSGSMPIMTELTHLCMIHTRRVIAGLSTSIDHMHNYRSWIDRHLQSVDVQDFESLEDTVIEQRVKDIIHSTSKNATEYACMVAMQKVLSNVEKIFTGELEALDLLLSDDTLTDVYVSMEQCDESLFFKHLTHTKPNLRVLEIGAGTGGSTAEILKMLTPTPGNRTLYSKYTYTDVSPGFFVAAKERFRTQPNIEYVALDISKDPSTQGFDGRKYDLILATNVIHATKSLHESLSNLRQLLDPNGWLLLHELTPTCKWPNYVWGVLPGWWAGQSDNRAYEPYVNTERWRSELEAAGFHPHAMVPDSAEPHQLNTMIAAKPMAESMPDKRATLLTLSDSEAVNCITQGLENRGYAVHHCRVQDLPLTLPSGQDVIALVDEEGPFFDEIDNQRFESFKTLVDNLKNCGILWVTGLSQIQCHDPRFGQITGIARTIRSELLIDFATCEVDNVNISSTERIIDVFEKFQARQEDETFKPEFEYAIVKDTVHVGRFHCFSVHDESSLPAPNDKIADKIALRTSKPGRLTALEWAHQESQVLKENDVEIETYATGLNFKDVLCAMGILESSGDGFGLEGAGIVRRTGPNVNMKAGDRVMFISRGAFGTHVVISENLCEVIPDGLSFEDAAAMPCVFATSIHSLFNIGNLKKGQSVLIHSACGGIGISAIQLSQMAGAEVYTTVGNEEKVKYLMETFGLPRNRIFNSRNTSFVEDVMRETNGEGVDLALNSLSGELLHATWQCIAPFGKMVEIGKRDLVGSGKLDMSTFLENRSYCCVDLDQICFTREKMAKELLKSIVELLRQRHINPIRPIKVFKSDAILDAFRYMQQGVHLGKIVVSMRDKTGQISNGKEVQQRKKVMQFDSSGAYLLVGGLGGLGRFISIWMVEHGARHLVYLSRSAGSKKHLEFAQELSSMGCRASFVQGSVDKIEDVSKAIAQAQGLKGILQMSMVLADQSFPRMTMKEWNTAVDPKIKGTWNLHNASISADLDFFILFSSISGIFGQPGQMNYAGANSFLDAFSQYRLGLGLPACSIQIGAVDDVGYLSEHDSLMQKLMASSVGDWKVSGRELLEAIETAAQSKSHPGFCLGIRASAPSENTGSRSPWKKDIRMAVFKNHEETGNSSGSSSSEGLQSFLAAAKADRALLDQPDCAHFLAVQIGKKIFNFLLKPEEDLQTSSSLPELGIDSLVAIEVRQWWRLTFGFDISVLEMMGMGSLDALGEHAARGMLKLYHGVAE</sequence>
<feature type="region of interest" description="C-terminal hotdog fold" evidence="8">
    <location>
        <begin position="1090"/>
        <end position="1234"/>
    </location>
</feature>
<evidence type="ECO:0000256" key="8">
    <source>
        <dbReference type="PROSITE-ProRule" id="PRU01363"/>
    </source>
</evidence>
<feature type="region of interest" description="Disordered" evidence="9">
    <location>
        <begin position="32"/>
        <end position="51"/>
    </location>
</feature>
<dbReference type="GO" id="GO:0016491">
    <property type="term" value="F:oxidoreductase activity"/>
    <property type="evidence" value="ECO:0007669"/>
    <property type="project" value="UniProtKB-KW"/>
</dbReference>
<evidence type="ECO:0000259" key="10">
    <source>
        <dbReference type="PROSITE" id="PS50075"/>
    </source>
</evidence>
<dbReference type="InterPro" id="IPR032821">
    <property type="entry name" value="PKS_assoc"/>
</dbReference>
<dbReference type="InterPro" id="IPR011032">
    <property type="entry name" value="GroES-like_sf"/>
</dbReference>
<dbReference type="FunFam" id="3.40.50.720:FF:000209">
    <property type="entry name" value="Polyketide synthase Pks12"/>
    <property type="match status" value="1"/>
</dbReference>
<keyword evidence="7" id="KW-0012">Acyltransferase</keyword>
<dbReference type="PROSITE" id="PS50075">
    <property type="entry name" value="CARRIER"/>
    <property type="match status" value="1"/>
</dbReference>
<comment type="caution">
    <text evidence="13">The sequence shown here is derived from an EMBL/GenBank/DDBJ whole genome shotgun (WGS) entry which is preliminary data.</text>
</comment>
<keyword evidence="13" id="KW-0378">Hydrolase</keyword>
<evidence type="ECO:0000259" key="11">
    <source>
        <dbReference type="PROSITE" id="PS52004"/>
    </source>
</evidence>
<keyword evidence="6" id="KW-0511">Multifunctional enzyme</keyword>
<dbReference type="InterPro" id="IPR020841">
    <property type="entry name" value="PKS_Beta-ketoAc_synthase_dom"/>
</dbReference>
<dbReference type="Pfam" id="PF14765">
    <property type="entry name" value="PS-DH"/>
    <property type="match status" value="1"/>
</dbReference>
<dbReference type="PROSITE" id="PS52019">
    <property type="entry name" value="PKS_MFAS_DH"/>
    <property type="match status" value="1"/>
</dbReference>
<keyword evidence="4" id="KW-0521">NADP</keyword>
<dbReference type="InterPro" id="IPR049900">
    <property type="entry name" value="PKS_mFAS_DH"/>
</dbReference>
<dbReference type="SUPFAM" id="SSF55048">
    <property type="entry name" value="Probable ACP-binding domain of malonyl-CoA ACP transacylase"/>
    <property type="match status" value="1"/>
</dbReference>
<dbReference type="CDD" id="cd02440">
    <property type="entry name" value="AdoMet_MTases"/>
    <property type="match status" value="1"/>
</dbReference>
<feature type="domain" description="PKS/mFAS DH" evidence="12">
    <location>
        <begin position="953"/>
        <end position="1234"/>
    </location>
</feature>
<dbReference type="GO" id="GO:0031177">
    <property type="term" value="F:phosphopantetheine binding"/>
    <property type="evidence" value="ECO:0007669"/>
    <property type="project" value="InterPro"/>
</dbReference>
<dbReference type="PROSITE" id="PS52004">
    <property type="entry name" value="KS3_2"/>
    <property type="match status" value="1"/>
</dbReference>
<dbReference type="InterPro" id="IPR016036">
    <property type="entry name" value="Malonyl_transacylase_ACP-bd"/>
</dbReference>
<feature type="active site" description="Proton acceptor; for dehydratase activity" evidence="8">
    <location>
        <position position="983"/>
    </location>
</feature>
<name>A0AAD6CWR4_9EURO</name>
<dbReference type="Gene3D" id="3.40.366.10">
    <property type="entry name" value="Malonyl-Coenzyme A Acyl Carrier Protein, domain 2"/>
    <property type="match status" value="1"/>
</dbReference>
<dbReference type="Pfam" id="PF23114">
    <property type="entry name" value="NAD-bd_HRPKS_sdrA"/>
    <property type="match status" value="1"/>
</dbReference>
<dbReference type="InterPro" id="IPR049551">
    <property type="entry name" value="PKS_DH_C"/>
</dbReference>
<dbReference type="Gene3D" id="3.40.50.150">
    <property type="entry name" value="Vaccinia Virus protein VP39"/>
    <property type="match status" value="1"/>
</dbReference>
<feature type="domain" description="Carrier" evidence="10">
    <location>
        <begin position="2407"/>
        <end position="2483"/>
    </location>
</feature>
<dbReference type="InterPro" id="IPR001227">
    <property type="entry name" value="Ac_transferase_dom_sf"/>
</dbReference>
<dbReference type="GO" id="GO:0016787">
    <property type="term" value="F:hydrolase activity"/>
    <property type="evidence" value="ECO:0007669"/>
    <property type="project" value="UniProtKB-KW"/>
</dbReference>
<dbReference type="InterPro" id="IPR036291">
    <property type="entry name" value="NAD(P)-bd_dom_sf"/>
</dbReference>
<dbReference type="Pfam" id="PF16197">
    <property type="entry name" value="KAsynt_C_assoc"/>
    <property type="match status" value="1"/>
</dbReference>
<evidence type="ECO:0000256" key="5">
    <source>
        <dbReference type="ARBA" id="ARBA00023002"/>
    </source>
</evidence>
<dbReference type="CDD" id="cd00833">
    <property type="entry name" value="PKS"/>
    <property type="match status" value="1"/>
</dbReference>
<dbReference type="GO" id="GO:1901336">
    <property type="term" value="P:lactone biosynthetic process"/>
    <property type="evidence" value="ECO:0007669"/>
    <property type="project" value="UniProtKB-ARBA"/>
</dbReference>
<dbReference type="Pfam" id="PF08659">
    <property type="entry name" value="KR"/>
    <property type="match status" value="1"/>
</dbReference>
<dbReference type="PANTHER" id="PTHR43775">
    <property type="entry name" value="FATTY ACID SYNTHASE"/>
    <property type="match status" value="1"/>
</dbReference>
<dbReference type="InterPro" id="IPR016039">
    <property type="entry name" value="Thiolase-like"/>
</dbReference>
<dbReference type="SMART" id="SM00826">
    <property type="entry name" value="PKS_DH"/>
    <property type="match status" value="1"/>
</dbReference>
<dbReference type="SUPFAM" id="SSF53901">
    <property type="entry name" value="Thiolase-like"/>
    <property type="match status" value="1"/>
</dbReference>
<dbReference type="InterPro" id="IPR014031">
    <property type="entry name" value="Ketoacyl_synth_C"/>
</dbReference>
<dbReference type="InterPro" id="IPR014043">
    <property type="entry name" value="Acyl_transferase_dom"/>
</dbReference>
<feature type="compositionally biased region" description="Polar residues" evidence="9">
    <location>
        <begin position="33"/>
        <end position="45"/>
    </location>
</feature>
<keyword evidence="3 13" id="KW-0808">Transferase</keyword>
<dbReference type="Pfam" id="PF13602">
    <property type="entry name" value="ADH_zinc_N_2"/>
    <property type="match status" value="1"/>
</dbReference>
<feature type="active site" description="Proton donor; for dehydratase activity" evidence="8">
    <location>
        <position position="1151"/>
    </location>
</feature>
<dbReference type="Pfam" id="PF00550">
    <property type="entry name" value="PP-binding"/>
    <property type="match status" value="1"/>
</dbReference>
<dbReference type="InterPro" id="IPR020843">
    <property type="entry name" value="ER"/>
</dbReference>
<evidence type="ECO:0000256" key="7">
    <source>
        <dbReference type="ARBA" id="ARBA00023315"/>
    </source>
</evidence>
<dbReference type="Gene3D" id="3.40.47.10">
    <property type="match status" value="1"/>
</dbReference>
<dbReference type="SUPFAM" id="SSF47336">
    <property type="entry name" value="ACP-like"/>
    <property type="match status" value="1"/>
</dbReference>
<dbReference type="GO" id="GO:0030639">
    <property type="term" value="P:polyketide biosynthetic process"/>
    <property type="evidence" value="ECO:0007669"/>
    <property type="project" value="UniProtKB-ARBA"/>
</dbReference>
<dbReference type="GO" id="GO:0006633">
    <property type="term" value="P:fatty acid biosynthetic process"/>
    <property type="evidence" value="ECO:0007669"/>
    <property type="project" value="TreeGrafter"/>
</dbReference>
<dbReference type="InterPro" id="IPR013968">
    <property type="entry name" value="PKS_KR"/>
</dbReference>
<dbReference type="Pfam" id="PF00698">
    <property type="entry name" value="Acyl_transf_1"/>
    <property type="match status" value="1"/>
</dbReference>
<dbReference type="InterPro" id="IPR057326">
    <property type="entry name" value="KR_dom"/>
</dbReference>
<dbReference type="PANTHER" id="PTHR43775:SF28">
    <property type="entry name" value="SYNTHASE, PUTATIVE-RELATED"/>
    <property type="match status" value="1"/>
</dbReference>
<dbReference type="SMART" id="SM00822">
    <property type="entry name" value="PKS_KR"/>
    <property type="match status" value="1"/>
</dbReference>
<keyword evidence="5" id="KW-0560">Oxidoreductase</keyword>
<dbReference type="InterPro" id="IPR056501">
    <property type="entry name" value="NAD-bd_HRPKS_sdrA"/>
</dbReference>
<evidence type="ECO:0000313" key="14">
    <source>
        <dbReference type="Proteomes" id="UP001220324"/>
    </source>
</evidence>
<dbReference type="InterPro" id="IPR016035">
    <property type="entry name" value="Acyl_Trfase/lysoPLipase"/>
</dbReference>
<evidence type="ECO:0000313" key="13">
    <source>
        <dbReference type="EMBL" id="KAJ5541429.1"/>
    </source>
</evidence>
<dbReference type="InterPro" id="IPR014030">
    <property type="entry name" value="Ketoacyl_synth_N"/>
</dbReference>
<evidence type="ECO:0000256" key="4">
    <source>
        <dbReference type="ARBA" id="ARBA00022857"/>
    </source>
</evidence>
<accession>A0AAD6CWR4</accession>
<dbReference type="SMART" id="SM00825">
    <property type="entry name" value="PKS_KS"/>
    <property type="match status" value="1"/>
</dbReference>
<dbReference type="InterPro" id="IPR020807">
    <property type="entry name" value="PKS_DH"/>
</dbReference>
<dbReference type="InterPro" id="IPR049552">
    <property type="entry name" value="PKS_DH_N"/>
</dbReference>
<dbReference type="InterPro" id="IPR020806">
    <property type="entry name" value="PKS_PP-bd"/>
</dbReference>
<reference evidence="13 14" key="1">
    <citation type="journal article" date="2023" name="IMA Fungus">
        <title>Comparative genomic study of the Penicillium genus elucidates a diverse pangenome and 15 lateral gene transfer events.</title>
        <authorList>
            <person name="Petersen C."/>
            <person name="Sorensen T."/>
            <person name="Nielsen M.R."/>
            <person name="Sondergaard T.E."/>
            <person name="Sorensen J.L."/>
            <person name="Fitzpatrick D.A."/>
            <person name="Frisvad J.C."/>
            <person name="Nielsen K.L."/>
        </authorList>
    </citation>
    <scope>NUCLEOTIDE SEQUENCE [LARGE SCALE GENOMIC DNA]</scope>
    <source>
        <strain evidence="13 14">IBT 35679</strain>
    </source>
</reference>
<dbReference type="Pfam" id="PF21089">
    <property type="entry name" value="PKS_DH_N"/>
    <property type="match status" value="1"/>
</dbReference>
<dbReference type="Proteomes" id="UP001220324">
    <property type="component" value="Unassembled WGS sequence"/>
</dbReference>
<dbReference type="SMART" id="SM00827">
    <property type="entry name" value="PKS_AT"/>
    <property type="match status" value="1"/>
</dbReference>
<evidence type="ECO:0000256" key="9">
    <source>
        <dbReference type="SAM" id="MobiDB-lite"/>
    </source>
</evidence>
<dbReference type="EMBL" id="JAQIZZ010000005">
    <property type="protein sequence ID" value="KAJ5541429.1"/>
    <property type="molecule type" value="Genomic_DNA"/>
</dbReference>
<dbReference type="SUPFAM" id="SSF50129">
    <property type="entry name" value="GroES-like"/>
    <property type="match status" value="1"/>
</dbReference>
<keyword evidence="2" id="KW-0597">Phosphoprotein</keyword>
<dbReference type="SUPFAM" id="SSF52151">
    <property type="entry name" value="FabD/lysophospholipase-like"/>
    <property type="match status" value="1"/>
</dbReference>